<keyword evidence="7 13" id="KW-0812">Transmembrane</keyword>
<organism evidence="14 15">
    <name type="scientific">Ascodesmis nigricans</name>
    <dbReference type="NCBI Taxonomy" id="341454"/>
    <lineage>
        <taxon>Eukaryota</taxon>
        <taxon>Fungi</taxon>
        <taxon>Dikarya</taxon>
        <taxon>Ascomycota</taxon>
        <taxon>Pezizomycotina</taxon>
        <taxon>Pezizomycetes</taxon>
        <taxon>Pezizales</taxon>
        <taxon>Ascodesmidaceae</taxon>
        <taxon>Ascodesmis</taxon>
    </lineage>
</organism>
<dbReference type="STRING" id="341454.A0A4V3SJP9"/>
<evidence type="ECO:0000256" key="5">
    <source>
        <dbReference type="ARBA" id="ARBA00022448"/>
    </source>
</evidence>
<reference evidence="14 15" key="1">
    <citation type="submission" date="2019-04" db="EMBL/GenBank/DDBJ databases">
        <title>Comparative genomics and transcriptomics to analyze fruiting body development in filamentous ascomycetes.</title>
        <authorList>
            <consortium name="DOE Joint Genome Institute"/>
            <person name="Lutkenhaus R."/>
            <person name="Traeger S."/>
            <person name="Breuer J."/>
            <person name="Kuo A."/>
            <person name="Lipzen A."/>
            <person name="Pangilinan J."/>
            <person name="Dilworth D."/>
            <person name="Sandor L."/>
            <person name="Poggeler S."/>
            <person name="Barry K."/>
            <person name="Grigoriev I.V."/>
            <person name="Nowrousian M."/>
        </authorList>
    </citation>
    <scope>NUCLEOTIDE SEQUENCE [LARGE SCALE GENOMIC DNA]</scope>
    <source>
        <strain evidence="14 15">CBS 389.68</strain>
    </source>
</reference>
<keyword evidence="6" id="KW-0679">Respiratory chain</keyword>
<evidence type="ECO:0000256" key="7">
    <source>
        <dbReference type="ARBA" id="ARBA00022692"/>
    </source>
</evidence>
<evidence type="ECO:0000256" key="3">
    <source>
        <dbReference type="ARBA" id="ARBA00009960"/>
    </source>
</evidence>
<feature type="transmembrane region" description="Helical" evidence="13">
    <location>
        <begin position="12"/>
        <end position="31"/>
    </location>
</feature>
<comment type="function">
    <text evidence="1">Accessory subunit of the mitochondrial membrane respiratory chain NADH dehydrogenase (Complex I), that is believed not to be involved in catalysis. Complex I functions in the transfer of electrons from NADH to the respiratory chain. The immediate electron acceptor for the enzyme is believed to be ubiquinone.</text>
</comment>
<keyword evidence="5" id="KW-0813">Transport</keyword>
<name>A0A4V3SJP9_9PEZI</name>
<evidence type="ECO:0000256" key="10">
    <source>
        <dbReference type="ARBA" id="ARBA00022989"/>
    </source>
</evidence>
<gene>
    <name evidence="14" type="ORF">EX30DRAFT_392275</name>
</gene>
<keyword evidence="10 13" id="KW-1133">Transmembrane helix</keyword>
<dbReference type="Proteomes" id="UP000298138">
    <property type="component" value="Unassembled WGS sequence"/>
</dbReference>
<sequence length="107" mass="11909">MGVPFEALLPFGIVILMGGVTGAGLGGLRYIQHGWKRPRYGLDTWDNNSTIPSIVAAQWITQLTQAPLLVIERDRRLTGDQYGQTDEVKAPADFSINSAWRLEKRII</sequence>
<evidence type="ECO:0000256" key="1">
    <source>
        <dbReference type="ARBA" id="ARBA00003195"/>
    </source>
</evidence>
<keyword evidence="8" id="KW-0999">Mitochondrion inner membrane</keyword>
<comment type="subcellular location">
    <subcellularLocation>
        <location evidence="2">Mitochondrion inner membrane</location>
        <topology evidence="2">Single-pass membrane protein</topology>
        <orientation evidence="2">Matrix side</orientation>
    </subcellularLocation>
</comment>
<keyword evidence="12 13" id="KW-0472">Membrane</keyword>
<dbReference type="AlphaFoldDB" id="A0A4V3SJP9"/>
<dbReference type="Pfam" id="PF15879">
    <property type="entry name" value="MWFE"/>
    <property type="match status" value="1"/>
</dbReference>
<keyword evidence="9" id="KW-0249">Electron transport</keyword>
<dbReference type="PANTHER" id="PTHR17098:SF2">
    <property type="entry name" value="NADH DEHYDROGENASE [UBIQUINONE] 1 ALPHA SUBCOMPLEX SUBUNIT 1"/>
    <property type="match status" value="1"/>
</dbReference>
<accession>A0A4V3SJP9</accession>
<evidence type="ECO:0000256" key="13">
    <source>
        <dbReference type="SAM" id="Phobius"/>
    </source>
</evidence>
<dbReference type="InterPro" id="IPR017384">
    <property type="entry name" value="NADH_Ub_cplx-1_asu_su-1"/>
</dbReference>
<keyword evidence="15" id="KW-1185">Reference proteome</keyword>
<dbReference type="OrthoDB" id="1920692at2759"/>
<dbReference type="GO" id="GO:0005743">
    <property type="term" value="C:mitochondrial inner membrane"/>
    <property type="evidence" value="ECO:0007669"/>
    <property type="project" value="UniProtKB-SubCell"/>
</dbReference>
<evidence type="ECO:0000313" key="14">
    <source>
        <dbReference type="EMBL" id="TGZ84865.1"/>
    </source>
</evidence>
<evidence type="ECO:0000256" key="6">
    <source>
        <dbReference type="ARBA" id="ARBA00022660"/>
    </source>
</evidence>
<dbReference type="PANTHER" id="PTHR17098">
    <property type="entry name" value="NADH-UBIQUINONE OXIDOREDUCTASE MWFE SUBUNIT"/>
    <property type="match status" value="1"/>
</dbReference>
<comment type="similarity">
    <text evidence="3">Belongs to the complex I NDUFA1 subunit family.</text>
</comment>
<dbReference type="EMBL" id="ML220112">
    <property type="protein sequence ID" value="TGZ84865.1"/>
    <property type="molecule type" value="Genomic_DNA"/>
</dbReference>
<evidence type="ECO:0000256" key="4">
    <source>
        <dbReference type="ARBA" id="ARBA00016392"/>
    </source>
</evidence>
<proteinExistence type="inferred from homology"/>
<keyword evidence="11" id="KW-0496">Mitochondrion</keyword>
<dbReference type="InParanoid" id="A0A4V3SJP9"/>
<evidence type="ECO:0000256" key="12">
    <source>
        <dbReference type="ARBA" id="ARBA00023136"/>
    </source>
</evidence>
<evidence type="ECO:0000313" key="15">
    <source>
        <dbReference type="Proteomes" id="UP000298138"/>
    </source>
</evidence>
<evidence type="ECO:0000256" key="8">
    <source>
        <dbReference type="ARBA" id="ARBA00022792"/>
    </source>
</evidence>
<evidence type="ECO:0000256" key="11">
    <source>
        <dbReference type="ARBA" id="ARBA00023128"/>
    </source>
</evidence>
<evidence type="ECO:0000256" key="9">
    <source>
        <dbReference type="ARBA" id="ARBA00022982"/>
    </source>
</evidence>
<protein>
    <recommendedName>
        <fullName evidence="4">NADH dehydrogenase [ubiquinone] 1 alpha subcomplex subunit 1</fullName>
    </recommendedName>
</protein>
<evidence type="ECO:0000256" key="2">
    <source>
        <dbReference type="ARBA" id="ARBA00004298"/>
    </source>
</evidence>